<sequence>MKSAFLTAAILLSAAALTGSAQAQGTVRGAERGVEDGNRAAGPVGGVVGGAVGAATGTVGGVLGVDPEPRRERIERREERTTIRERRDR</sequence>
<feature type="signal peptide" evidence="2">
    <location>
        <begin position="1"/>
        <end position="23"/>
    </location>
</feature>
<evidence type="ECO:0000313" key="3">
    <source>
        <dbReference type="EMBL" id="AWN43065.1"/>
    </source>
</evidence>
<dbReference type="Proteomes" id="UP000245926">
    <property type="component" value="Chromosome"/>
</dbReference>
<reference evidence="4" key="1">
    <citation type="submission" date="2018-05" db="EMBL/GenBank/DDBJ databases">
        <title>Complete Genome Sequence of Methylobacterium sp. 17SD2-17.</title>
        <authorList>
            <person name="Srinivasan S."/>
        </authorList>
    </citation>
    <scope>NUCLEOTIDE SEQUENCE [LARGE SCALE GENOMIC DNA]</scope>
    <source>
        <strain evidence="4">17SD2-17</strain>
    </source>
</reference>
<accession>A0A2U8WA92</accession>
<feature type="compositionally biased region" description="Basic and acidic residues" evidence="1">
    <location>
        <begin position="67"/>
        <end position="89"/>
    </location>
</feature>
<dbReference type="RefSeq" id="WP_109893504.1">
    <property type="nucleotide sequence ID" value="NZ_CP029550.1"/>
</dbReference>
<evidence type="ECO:0000256" key="1">
    <source>
        <dbReference type="SAM" id="MobiDB-lite"/>
    </source>
</evidence>
<gene>
    <name evidence="3" type="ORF">DK389_24450</name>
</gene>
<evidence type="ECO:0008006" key="5">
    <source>
        <dbReference type="Google" id="ProtNLM"/>
    </source>
</evidence>
<feature type="chain" id="PRO_5016019872" description="Carboxylesterase" evidence="2">
    <location>
        <begin position="24"/>
        <end position="89"/>
    </location>
</feature>
<protein>
    <recommendedName>
        <fullName evidence="5">Carboxylesterase</fullName>
    </recommendedName>
</protein>
<evidence type="ECO:0000256" key="2">
    <source>
        <dbReference type="SAM" id="SignalP"/>
    </source>
</evidence>
<keyword evidence="4" id="KW-1185">Reference proteome</keyword>
<dbReference type="EMBL" id="CP029550">
    <property type="protein sequence ID" value="AWN43065.1"/>
    <property type="molecule type" value="Genomic_DNA"/>
</dbReference>
<proteinExistence type="predicted"/>
<feature type="region of interest" description="Disordered" evidence="1">
    <location>
        <begin position="56"/>
        <end position="89"/>
    </location>
</feature>
<name>A0A2U8WA92_9HYPH</name>
<keyword evidence="2" id="KW-0732">Signal</keyword>
<organism evidence="3 4">
    <name type="scientific">Methylobacterium durans</name>
    <dbReference type="NCBI Taxonomy" id="2202825"/>
    <lineage>
        <taxon>Bacteria</taxon>
        <taxon>Pseudomonadati</taxon>
        <taxon>Pseudomonadota</taxon>
        <taxon>Alphaproteobacteria</taxon>
        <taxon>Hyphomicrobiales</taxon>
        <taxon>Methylobacteriaceae</taxon>
        <taxon>Methylobacterium</taxon>
    </lineage>
</organism>
<dbReference type="KEGG" id="mets:DK389_24450"/>
<dbReference type="AlphaFoldDB" id="A0A2U8WA92"/>
<evidence type="ECO:0000313" key="4">
    <source>
        <dbReference type="Proteomes" id="UP000245926"/>
    </source>
</evidence>